<dbReference type="GeneID" id="82890180"/>
<feature type="domain" description="Malectin" evidence="8">
    <location>
        <begin position="710"/>
        <end position="835"/>
    </location>
</feature>
<dbReference type="PROSITE" id="PS51257">
    <property type="entry name" value="PROKAR_LIPOPROTEIN"/>
    <property type="match status" value="1"/>
</dbReference>
<dbReference type="Pfam" id="PF00703">
    <property type="entry name" value="Glyco_hydro_2"/>
    <property type="match status" value="1"/>
</dbReference>
<dbReference type="EMBL" id="CP102294">
    <property type="protein sequence ID" value="UWN57301.1"/>
    <property type="molecule type" value="Genomic_DNA"/>
</dbReference>
<reference evidence="10" key="1">
    <citation type="journal article" date="2022" name="Cell">
        <title>Design, construction, and in vivo augmentation of a complex gut microbiome.</title>
        <authorList>
            <person name="Cheng A.G."/>
            <person name="Ho P.Y."/>
            <person name="Aranda-Diaz A."/>
            <person name="Jain S."/>
            <person name="Yu F.B."/>
            <person name="Meng X."/>
            <person name="Wang M."/>
            <person name="Iakiviak M."/>
            <person name="Nagashima K."/>
            <person name="Zhao A."/>
            <person name="Murugkar P."/>
            <person name="Patil A."/>
            <person name="Atabakhsh K."/>
            <person name="Weakley A."/>
            <person name="Yan J."/>
            <person name="Brumbaugh A.R."/>
            <person name="Higginbottom S."/>
            <person name="Dimas A."/>
            <person name="Shiver A.L."/>
            <person name="Deutschbauer A."/>
            <person name="Neff N."/>
            <person name="Sonnenburg J.L."/>
            <person name="Huang K.C."/>
            <person name="Fischbach M.A."/>
        </authorList>
    </citation>
    <scope>NUCLEOTIDE SEQUENCE</scope>
    <source>
        <strain evidence="10">AP11</strain>
    </source>
</reference>
<feature type="domain" description="Glycoside hydrolase family 2 catalytic" evidence="6">
    <location>
        <begin position="299"/>
        <end position="600"/>
    </location>
</feature>
<evidence type="ECO:0000313" key="11">
    <source>
        <dbReference type="Proteomes" id="UP001059295"/>
    </source>
</evidence>
<evidence type="ECO:0000256" key="2">
    <source>
        <dbReference type="ARBA" id="ARBA00022801"/>
    </source>
</evidence>
<dbReference type="Gene3D" id="3.20.20.80">
    <property type="entry name" value="Glycosidases"/>
    <property type="match status" value="1"/>
</dbReference>
<evidence type="ECO:0000256" key="4">
    <source>
        <dbReference type="SAM" id="SignalP"/>
    </source>
</evidence>
<dbReference type="SUPFAM" id="SSF49303">
    <property type="entry name" value="beta-Galactosidase/glucuronidase domain"/>
    <property type="match status" value="1"/>
</dbReference>
<evidence type="ECO:0000256" key="3">
    <source>
        <dbReference type="ARBA" id="ARBA00023295"/>
    </source>
</evidence>
<evidence type="ECO:0000259" key="7">
    <source>
        <dbReference type="Pfam" id="PF02837"/>
    </source>
</evidence>
<dbReference type="InterPro" id="IPR006104">
    <property type="entry name" value="Glyco_hydro_2_N"/>
</dbReference>
<dbReference type="Pfam" id="PF02836">
    <property type="entry name" value="Glyco_hydro_2_C"/>
    <property type="match status" value="1"/>
</dbReference>
<dbReference type="PRINTS" id="PR00132">
    <property type="entry name" value="GLHYDRLASE2"/>
</dbReference>
<dbReference type="Gene3D" id="2.60.40.10">
    <property type="entry name" value="Immunoglobulins"/>
    <property type="match status" value="2"/>
</dbReference>
<evidence type="ECO:0000259" key="6">
    <source>
        <dbReference type="Pfam" id="PF02836"/>
    </source>
</evidence>
<keyword evidence="2" id="KW-0378">Hydrolase</keyword>
<dbReference type="Gene3D" id="2.60.120.260">
    <property type="entry name" value="Galactose-binding domain-like"/>
    <property type="match status" value="1"/>
</dbReference>
<dbReference type="Pfam" id="PF02837">
    <property type="entry name" value="Glyco_hydro_2_N"/>
    <property type="match status" value="1"/>
</dbReference>
<dbReference type="Pfam" id="PF16355">
    <property type="entry name" value="DUF4982"/>
    <property type="match status" value="1"/>
</dbReference>
<feature type="domain" description="DUF4982" evidence="9">
    <location>
        <begin position="631"/>
        <end position="684"/>
    </location>
</feature>
<feature type="chain" id="PRO_5046407773" evidence="4">
    <location>
        <begin position="20"/>
        <end position="870"/>
    </location>
</feature>
<keyword evidence="4" id="KW-0732">Signal</keyword>
<dbReference type="PANTHER" id="PTHR42732">
    <property type="entry name" value="BETA-GALACTOSIDASE"/>
    <property type="match status" value="1"/>
</dbReference>
<dbReference type="PANTHER" id="PTHR42732:SF1">
    <property type="entry name" value="BETA-MANNOSIDASE"/>
    <property type="match status" value="1"/>
</dbReference>
<evidence type="ECO:0000259" key="5">
    <source>
        <dbReference type="Pfam" id="PF00703"/>
    </source>
</evidence>
<organism evidence="10 11">
    <name type="scientific">Alistipes ihumii AP11</name>
    <dbReference type="NCBI Taxonomy" id="1211813"/>
    <lineage>
        <taxon>Bacteria</taxon>
        <taxon>Pseudomonadati</taxon>
        <taxon>Bacteroidota</taxon>
        <taxon>Bacteroidia</taxon>
        <taxon>Bacteroidales</taxon>
        <taxon>Rikenellaceae</taxon>
        <taxon>Alistipes</taxon>
    </lineage>
</organism>
<dbReference type="SUPFAM" id="SSF49785">
    <property type="entry name" value="Galactose-binding domain-like"/>
    <property type="match status" value="1"/>
</dbReference>
<dbReference type="InterPro" id="IPR036156">
    <property type="entry name" value="Beta-gal/glucu_dom_sf"/>
</dbReference>
<evidence type="ECO:0000259" key="9">
    <source>
        <dbReference type="Pfam" id="PF16355"/>
    </source>
</evidence>
<dbReference type="InterPro" id="IPR051913">
    <property type="entry name" value="GH2_Domain-Containing"/>
</dbReference>
<gene>
    <name evidence="10" type="ORF">NQ491_00560</name>
</gene>
<evidence type="ECO:0000313" key="10">
    <source>
        <dbReference type="EMBL" id="UWN57301.1"/>
    </source>
</evidence>
<feature type="signal peptide" evidence="4">
    <location>
        <begin position="1"/>
        <end position="19"/>
    </location>
</feature>
<evidence type="ECO:0000256" key="1">
    <source>
        <dbReference type="ARBA" id="ARBA00007401"/>
    </source>
</evidence>
<dbReference type="InterPro" id="IPR017853">
    <property type="entry name" value="GH"/>
</dbReference>
<dbReference type="InterPro" id="IPR006101">
    <property type="entry name" value="Glyco_hydro_2"/>
</dbReference>
<keyword evidence="3" id="KW-0326">Glycosidase</keyword>
<name>A0ABY5V1D5_9BACT</name>
<dbReference type="Gene3D" id="2.60.120.430">
    <property type="entry name" value="Galactose-binding lectin"/>
    <property type="match status" value="1"/>
</dbReference>
<proteinExistence type="inferred from homology"/>
<dbReference type="InterPro" id="IPR021720">
    <property type="entry name" value="Malectin_dom"/>
</dbReference>
<dbReference type="RefSeq" id="WP_019245314.1">
    <property type="nucleotide sequence ID" value="NZ_CAPH01000007.1"/>
</dbReference>
<dbReference type="Proteomes" id="UP001059295">
    <property type="component" value="Chromosome"/>
</dbReference>
<sequence>MKKMLMLAGLLFTACAALAGPRLRYTINEHWKFFKGECPGAEEPGYDVSRWETVDLPHTWNVADVEDEPYGWYRGAGWYVRDLPIDSLAGDRRIFLSFGAANTVASVWVNGRSAGEPHIGGYTPFAYDVTELLRAGASNRIAVRVDNSYNEQIPPLAADFTFYGGIYRDVELICTDPAHFDVLSAGTGVYLSTPDVSAGSATVEIRSDFRLPEGMRGISLRHTVFDADGRSAASVSEKLKRGQAVSTRTVTLDSPRLWGPDDPYLYSVRSELVGSDGRVLDRVTNPLGVRTFSFDAERGFVLNGEPLKLIGTNRHQDYLHYGNALTAEMHRHDLKLMKEMGSNCLRISHYPHDPAVLEMCDRYGLICFEEIPVICYITCSEEFERNSLSQIGEMIRRDYNHPCIVAWNTSNEVTQPRPESRQWTDVQKEEYDAYLAAFLGRLERFVQDADPTRESMIVLCYDPVTNVRKGFHQAELIGYNKYIGWYEGELGDLQGFLDRYRSAEPGKPMFLSEYGAGADVRIHSFEPSLYDHSEEFQILYFKHHLKVLMENDFVAGATVWNFNDFNSESRVDAIPHINEKALVTADRRPKASYYYYKAVLSKEPFVSIPTQQWKVRGGREDAPDAGVCTQPVEVFANTRQVELFLNGRSLGVQPVEEHCAQFRVPYRSGENVLELHSRSDDGRELRDVLKIDFRMQPYDFRSGRMPFEEIAVNCGSPCFFNDATKNDYLWLPDQPYREGSWGYVGGRVYRRDGKRLGSDHNIMGTALDPLYQTQLRGVESYRFDVPDGNYRLTLLFAELDRASQADRSFDIVVNGRTLAEDVDLAARYGVDRAVSISYDVCSEEGQGIRVDFPVRRGEAVLNGIMLRKVY</sequence>
<protein>
    <submittedName>
        <fullName evidence="10">Malectin domain-containing carbohydrate-binding protein</fullName>
    </submittedName>
</protein>
<dbReference type="InterPro" id="IPR032311">
    <property type="entry name" value="DUF4982"/>
</dbReference>
<evidence type="ECO:0000259" key="8">
    <source>
        <dbReference type="Pfam" id="PF11721"/>
    </source>
</evidence>
<accession>A0ABY5V1D5</accession>
<dbReference type="InterPro" id="IPR013783">
    <property type="entry name" value="Ig-like_fold"/>
</dbReference>
<keyword evidence="11" id="KW-1185">Reference proteome</keyword>
<dbReference type="InterPro" id="IPR008979">
    <property type="entry name" value="Galactose-bd-like_sf"/>
</dbReference>
<dbReference type="Pfam" id="PF11721">
    <property type="entry name" value="Malectin"/>
    <property type="match status" value="1"/>
</dbReference>
<feature type="domain" description="Glycosyl hydrolases family 2 sugar binding" evidence="7">
    <location>
        <begin position="45"/>
        <end position="173"/>
    </location>
</feature>
<dbReference type="InterPro" id="IPR006102">
    <property type="entry name" value="Ig-like_GH2"/>
</dbReference>
<comment type="similarity">
    <text evidence="1">Belongs to the glycosyl hydrolase 2 family.</text>
</comment>
<dbReference type="SUPFAM" id="SSF51445">
    <property type="entry name" value="(Trans)glycosidases"/>
    <property type="match status" value="1"/>
</dbReference>
<dbReference type="InterPro" id="IPR006103">
    <property type="entry name" value="Glyco_hydro_2_cat"/>
</dbReference>
<feature type="domain" description="Glycoside hydrolase family 2 immunoglobulin-like beta-sandwich" evidence="5">
    <location>
        <begin position="193"/>
        <end position="290"/>
    </location>
</feature>